<organism evidence="1 2">
    <name type="scientific">Ohtaekwangia kribbensis</name>
    <dbReference type="NCBI Taxonomy" id="688913"/>
    <lineage>
        <taxon>Bacteria</taxon>
        <taxon>Pseudomonadati</taxon>
        <taxon>Bacteroidota</taxon>
        <taxon>Cytophagia</taxon>
        <taxon>Cytophagales</taxon>
        <taxon>Fulvivirgaceae</taxon>
        <taxon>Ohtaekwangia</taxon>
    </lineage>
</organism>
<dbReference type="InterPro" id="IPR023842">
    <property type="entry name" value="Bacillithiol_biosynth_BshB1"/>
</dbReference>
<dbReference type="RefSeq" id="WP_377585692.1">
    <property type="nucleotide sequence ID" value="NZ_JBHTKA010000015.1"/>
</dbReference>
<gene>
    <name evidence="1" type="primary">bshB1</name>
    <name evidence="1" type="ORF">ACFQ21_28265</name>
</gene>
<dbReference type="PANTHER" id="PTHR12993">
    <property type="entry name" value="N-ACETYLGLUCOSAMINYL-PHOSPHATIDYLINOSITOL DE-N-ACETYLASE-RELATED"/>
    <property type="match status" value="1"/>
</dbReference>
<sequence>MKLDILVLSAHPDDAELGCGGTIAKHVALGHKVGLVDFTRGELGTRGTPETRAVEAANAAKILGVEVRDNLGLKDGFFQNDPEHQLKVVQAVRKYRPDVVLCNAVYDRHIDHGKGASLGYDACFLAGLAKIETTDEQGNKQAAWRPKVVYHYIQSLLIEPDFIVDISGYWDTKIEAIKAFKTQFFDPNSKEPNTYISSPAFLRMVESRALEFGHALGVQHGEGFTTRRYPGVNNLLDLI</sequence>
<dbReference type="EMBL" id="JBHTKA010000015">
    <property type="protein sequence ID" value="MFD1003254.1"/>
    <property type="molecule type" value="Genomic_DNA"/>
</dbReference>
<dbReference type="Proteomes" id="UP001597112">
    <property type="component" value="Unassembled WGS sequence"/>
</dbReference>
<dbReference type="InterPro" id="IPR003737">
    <property type="entry name" value="GlcNAc_PI_deacetylase-related"/>
</dbReference>
<keyword evidence="2" id="KW-1185">Reference proteome</keyword>
<dbReference type="SUPFAM" id="SSF102588">
    <property type="entry name" value="LmbE-like"/>
    <property type="match status" value="1"/>
</dbReference>
<dbReference type="Pfam" id="PF02585">
    <property type="entry name" value="PIG-L"/>
    <property type="match status" value="1"/>
</dbReference>
<proteinExistence type="predicted"/>
<protein>
    <submittedName>
        <fullName evidence="1">Bacillithiol biosynthesis deacetylase BshB1</fullName>
    </submittedName>
</protein>
<dbReference type="NCBIfam" id="TIGR04001">
    <property type="entry name" value="thiol_BshB1"/>
    <property type="match status" value="1"/>
</dbReference>
<name>A0ABW3KBV1_9BACT</name>
<dbReference type="InterPro" id="IPR024078">
    <property type="entry name" value="LmbE-like_dom_sf"/>
</dbReference>
<reference evidence="2" key="1">
    <citation type="journal article" date="2019" name="Int. J. Syst. Evol. Microbiol.">
        <title>The Global Catalogue of Microorganisms (GCM) 10K type strain sequencing project: providing services to taxonomists for standard genome sequencing and annotation.</title>
        <authorList>
            <consortium name="The Broad Institute Genomics Platform"/>
            <consortium name="The Broad Institute Genome Sequencing Center for Infectious Disease"/>
            <person name="Wu L."/>
            <person name="Ma J."/>
        </authorList>
    </citation>
    <scope>NUCLEOTIDE SEQUENCE [LARGE SCALE GENOMIC DNA]</scope>
    <source>
        <strain evidence="2">CCUG 58938</strain>
    </source>
</reference>
<accession>A0ABW3KBV1</accession>
<comment type="caution">
    <text evidence="1">The sequence shown here is derived from an EMBL/GenBank/DDBJ whole genome shotgun (WGS) entry which is preliminary data.</text>
</comment>
<evidence type="ECO:0000313" key="2">
    <source>
        <dbReference type="Proteomes" id="UP001597112"/>
    </source>
</evidence>
<evidence type="ECO:0000313" key="1">
    <source>
        <dbReference type="EMBL" id="MFD1003254.1"/>
    </source>
</evidence>
<dbReference type="PANTHER" id="PTHR12993:SF30">
    <property type="entry name" value="N-ACETYL-ALPHA-D-GLUCOSAMINYL L-MALATE DEACETYLASE 1"/>
    <property type="match status" value="1"/>
</dbReference>
<dbReference type="Gene3D" id="3.40.50.10320">
    <property type="entry name" value="LmbE-like"/>
    <property type="match status" value="1"/>
</dbReference>